<evidence type="ECO:0000256" key="6">
    <source>
        <dbReference type="ARBA" id="ARBA00023049"/>
    </source>
</evidence>
<dbReference type="SUPFAM" id="SSF52317">
    <property type="entry name" value="Class I glutamine amidotransferase-like"/>
    <property type="match status" value="1"/>
</dbReference>
<evidence type="ECO:0000259" key="9">
    <source>
        <dbReference type="PROSITE" id="PS52035"/>
    </source>
</evidence>
<dbReference type="PANTHER" id="PTHR11705">
    <property type="entry name" value="PROTEASE FAMILY M14 CARBOXYPEPTIDASE A,B"/>
    <property type="match status" value="1"/>
</dbReference>
<proteinExistence type="inferred from homology"/>
<evidence type="ECO:0000256" key="5">
    <source>
        <dbReference type="ARBA" id="ARBA00022833"/>
    </source>
</evidence>
<reference evidence="11" key="1">
    <citation type="journal article" date="2019" name="Int. J. Syst. Evol. Microbiol.">
        <title>The Global Catalogue of Microorganisms (GCM) 10K type strain sequencing project: providing services to taxonomists for standard genome sequencing and annotation.</title>
        <authorList>
            <consortium name="The Broad Institute Genomics Platform"/>
            <consortium name="The Broad Institute Genome Sequencing Center for Infectious Disease"/>
            <person name="Wu L."/>
            <person name="Ma J."/>
        </authorList>
    </citation>
    <scope>NUCLEOTIDE SEQUENCE [LARGE SCALE GENOMIC DNA]</scope>
    <source>
        <strain evidence="11">JCM 17925</strain>
    </source>
</reference>
<dbReference type="SUPFAM" id="SSF53187">
    <property type="entry name" value="Zn-dependent exopeptidases"/>
    <property type="match status" value="1"/>
</dbReference>
<organism evidence="10 11">
    <name type="scientific">Nibrella viscosa</name>
    <dbReference type="NCBI Taxonomy" id="1084524"/>
    <lineage>
        <taxon>Bacteria</taxon>
        <taxon>Pseudomonadati</taxon>
        <taxon>Bacteroidota</taxon>
        <taxon>Cytophagia</taxon>
        <taxon>Cytophagales</taxon>
        <taxon>Spirosomataceae</taxon>
        <taxon>Nibrella</taxon>
    </lineage>
</organism>
<protein>
    <submittedName>
        <fullName evidence="10">M14 family metallopeptidase</fullName>
    </submittedName>
</protein>
<comment type="caution">
    <text evidence="10">The sequence shown here is derived from an EMBL/GenBank/DDBJ whole genome shotgun (WGS) entry which is preliminary data.</text>
</comment>
<dbReference type="PANTHER" id="PTHR11705:SF143">
    <property type="entry name" value="SLL0236 PROTEIN"/>
    <property type="match status" value="1"/>
</dbReference>
<dbReference type="Proteomes" id="UP001500936">
    <property type="component" value="Unassembled WGS sequence"/>
</dbReference>
<sequence>MKKLLRFLWVAGLLLCQLTYAQQSYFFPNAGPLNPAIPTPEQFLGYPIGTHMTRYDKIVEYFRELDRLSDRVSVEVIGQTYEHRPLIMASFTAPTNYARLENIRQANLSRATQPGNDEMPLVIQIGANVHGNEPSGGESTMLTAYYLTASESEETKKWLNDMVVFVEPILNPDGRDRFANWANMHKGSPFVADPLDREHNEIWPGGRMNHYWFDPNRDWFLCAHPEAQAHVQWFHRWMPYVVVDHHEMGTNATFYFDPGKASSNNPLVPAYLYDTIYPTFGEHFAKAMNNLGSLYFTKETFDKLYPGYGSSYTNFYGGAGFLFEQASARGFTQETTTIPITFAFTVRNQLTAALTTIRASLAEKNNLLRMRRDFFKTALDQARKSPVKGYVFGDPQDLTRAYSFINLLRRHQIEVHELDREVTAGGKTFRKGEAYVVPTEQRNYIMVRSAFEKQIPYSDSLFYDASTWSLVHSFNMPYAELMAGTGRNAQTNLPLGKAITQPLMVNVAPVSRSPYAYLVDVTDYNAYKALYALQSGGAIVKTAFKPFTARTGGQERAYGYGTLIVPVQQQLLSPDSLYRLVSAVGKQAGIAVQSLESGYSVKGVDIGSNNVRTLRKPEALMLVGPGVSAYEAGEIWHLLDQRVGMPVTKLDLSALLRANLNRYTTLIMVSGQYPTDKPTADKVKNWVQNGGTLVTFKTGSEWAIKQGLTKEKLLPVDTTKRSLRYNYDEATNWEGAKAQGGSIFTVDLDNTHPIGFGFTDRTVPVFRNGLTILQPSQSPYNTVAQYKASPLVGGYVHPTVLKRVANSAAILVSGEGAGRIILFADNPNFRAAWYGTNKLFLNALFFGPVITVPSLEGEEEKN</sequence>
<keyword evidence="6" id="KW-0482">Metalloprotease</keyword>
<dbReference type="SMART" id="SM00631">
    <property type="entry name" value="Zn_pept"/>
    <property type="match status" value="1"/>
</dbReference>
<dbReference type="InterPro" id="IPR000834">
    <property type="entry name" value="Peptidase_M14"/>
</dbReference>
<dbReference type="EMBL" id="BAABHB010000002">
    <property type="protein sequence ID" value="GAA4399490.1"/>
    <property type="molecule type" value="Genomic_DNA"/>
</dbReference>
<evidence type="ECO:0000256" key="4">
    <source>
        <dbReference type="ARBA" id="ARBA00022801"/>
    </source>
</evidence>
<comment type="similarity">
    <text evidence="2 7">Belongs to the peptidase M14 family.</text>
</comment>
<feature type="active site" description="Proton donor/acceptor" evidence="7">
    <location>
        <position position="334"/>
    </location>
</feature>
<keyword evidence="4" id="KW-0378">Hydrolase</keyword>
<dbReference type="Gene3D" id="3.40.50.880">
    <property type="match status" value="1"/>
</dbReference>
<name>A0ABP8K2X8_9BACT</name>
<comment type="cofactor">
    <cofactor evidence="1">
        <name>Zn(2+)</name>
        <dbReference type="ChEBI" id="CHEBI:29105"/>
    </cofactor>
</comment>
<evidence type="ECO:0000256" key="8">
    <source>
        <dbReference type="SAM" id="SignalP"/>
    </source>
</evidence>
<keyword evidence="3" id="KW-0645">Protease</keyword>
<dbReference type="PROSITE" id="PS52035">
    <property type="entry name" value="PEPTIDASE_M14"/>
    <property type="match status" value="1"/>
</dbReference>
<evidence type="ECO:0000313" key="11">
    <source>
        <dbReference type="Proteomes" id="UP001500936"/>
    </source>
</evidence>
<feature type="chain" id="PRO_5045041091" evidence="8">
    <location>
        <begin position="22"/>
        <end position="862"/>
    </location>
</feature>
<evidence type="ECO:0000256" key="1">
    <source>
        <dbReference type="ARBA" id="ARBA00001947"/>
    </source>
</evidence>
<keyword evidence="11" id="KW-1185">Reference proteome</keyword>
<keyword evidence="5" id="KW-0862">Zinc</keyword>
<feature type="domain" description="Peptidase M14" evidence="9">
    <location>
        <begin position="51"/>
        <end position="360"/>
    </location>
</feature>
<evidence type="ECO:0000256" key="2">
    <source>
        <dbReference type="ARBA" id="ARBA00005988"/>
    </source>
</evidence>
<feature type="signal peptide" evidence="8">
    <location>
        <begin position="1"/>
        <end position="21"/>
    </location>
</feature>
<dbReference type="Pfam" id="PF00246">
    <property type="entry name" value="Peptidase_M14"/>
    <property type="match status" value="1"/>
</dbReference>
<evidence type="ECO:0000256" key="7">
    <source>
        <dbReference type="PROSITE-ProRule" id="PRU01379"/>
    </source>
</evidence>
<evidence type="ECO:0000256" key="3">
    <source>
        <dbReference type="ARBA" id="ARBA00022670"/>
    </source>
</evidence>
<keyword evidence="8" id="KW-0732">Signal</keyword>
<gene>
    <name evidence="10" type="ORF">GCM10023187_11410</name>
</gene>
<dbReference type="RefSeq" id="WP_345264842.1">
    <property type="nucleotide sequence ID" value="NZ_BAABHB010000002.1"/>
</dbReference>
<evidence type="ECO:0000313" key="10">
    <source>
        <dbReference type="EMBL" id="GAA4399490.1"/>
    </source>
</evidence>
<dbReference type="Gene3D" id="3.40.630.10">
    <property type="entry name" value="Zn peptidases"/>
    <property type="match status" value="1"/>
</dbReference>
<accession>A0ABP8K2X8</accession>
<dbReference type="InterPro" id="IPR029062">
    <property type="entry name" value="Class_I_gatase-like"/>
</dbReference>